<evidence type="ECO:0000259" key="2">
    <source>
        <dbReference type="Pfam" id="PF02866"/>
    </source>
</evidence>
<accession>A0A212CEJ3</accession>
<sequence length="90" mass="9914">MPGCSLEKHAKKSVMVLVEALKDDSRLKGGLLMAVQQHGTAVIKAWNLSSAVLAAKAICDHFRHIQFGIPKGEFVSFTCYLLRRPLQYSG</sequence>
<dbReference type="GO" id="GO:0006108">
    <property type="term" value="P:malate metabolic process"/>
    <property type="evidence" value="ECO:0007669"/>
    <property type="project" value="InterPro"/>
</dbReference>
<dbReference type="InterPro" id="IPR022383">
    <property type="entry name" value="Lactate/malate_DH_C"/>
</dbReference>
<dbReference type="PANTHER" id="PTHR23382">
    <property type="entry name" value="MALATE DEHYDROGENASE"/>
    <property type="match status" value="1"/>
</dbReference>
<dbReference type="Proteomes" id="UP000242450">
    <property type="component" value="Chromosome 21"/>
</dbReference>
<dbReference type="SUPFAM" id="SSF56327">
    <property type="entry name" value="LDH C-terminal domain-like"/>
    <property type="match status" value="1"/>
</dbReference>
<dbReference type="GO" id="GO:0016615">
    <property type="term" value="F:malate dehydrogenase activity"/>
    <property type="evidence" value="ECO:0007669"/>
    <property type="project" value="InterPro"/>
</dbReference>
<evidence type="ECO:0000313" key="4">
    <source>
        <dbReference type="Proteomes" id="UP000242450"/>
    </source>
</evidence>
<proteinExistence type="predicted"/>
<dbReference type="Gene3D" id="3.90.110.10">
    <property type="entry name" value="Lactate dehydrogenase/glycoside hydrolase, family 4, C-terminal"/>
    <property type="match status" value="1"/>
</dbReference>
<dbReference type="OrthoDB" id="4069699at2759"/>
<keyword evidence="1" id="KW-0560">Oxidoreductase</keyword>
<protein>
    <recommendedName>
        <fullName evidence="2">Lactate/malate dehydrogenase C-terminal domain-containing protein</fullName>
    </recommendedName>
</protein>
<gene>
    <name evidence="3" type="ORF">Celaphus_00016457</name>
</gene>
<dbReference type="InterPro" id="IPR010945">
    <property type="entry name" value="Malate_DH_type2"/>
</dbReference>
<evidence type="ECO:0000313" key="3">
    <source>
        <dbReference type="EMBL" id="OWK04421.1"/>
    </source>
</evidence>
<dbReference type="InterPro" id="IPR015955">
    <property type="entry name" value="Lactate_DH/Glyco_Ohase_4_C"/>
</dbReference>
<dbReference type="EMBL" id="MKHE01000021">
    <property type="protein sequence ID" value="OWK04421.1"/>
    <property type="molecule type" value="Genomic_DNA"/>
</dbReference>
<feature type="domain" description="Lactate/malate dehydrogenase C-terminal" evidence="2">
    <location>
        <begin position="17"/>
        <end position="77"/>
    </location>
</feature>
<reference evidence="3 4" key="1">
    <citation type="journal article" date="2018" name="Mol. Genet. Genomics">
        <title>The red deer Cervus elaphus genome CerEla1.0: sequencing, annotating, genes, and chromosomes.</title>
        <authorList>
            <person name="Bana N.A."/>
            <person name="Nyiri A."/>
            <person name="Nagy J."/>
            <person name="Frank K."/>
            <person name="Nagy T."/>
            <person name="Steger V."/>
            <person name="Schiller M."/>
            <person name="Lakatos P."/>
            <person name="Sugar L."/>
            <person name="Horn P."/>
            <person name="Barta E."/>
            <person name="Orosz L."/>
        </authorList>
    </citation>
    <scope>NUCLEOTIDE SEQUENCE [LARGE SCALE GENOMIC DNA]</scope>
    <source>
        <strain evidence="3">Hungarian</strain>
    </source>
</reference>
<dbReference type="GO" id="GO:0016616">
    <property type="term" value="F:oxidoreductase activity, acting on the CH-OH group of donors, NAD or NADP as acceptor"/>
    <property type="evidence" value="ECO:0007669"/>
    <property type="project" value="InterPro"/>
</dbReference>
<evidence type="ECO:0000256" key="1">
    <source>
        <dbReference type="ARBA" id="ARBA00023002"/>
    </source>
</evidence>
<name>A0A212CEJ3_CEREH</name>
<organism evidence="3 4">
    <name type="scientific">Cervus elaphus hippelaphus</name>
    <name type="common">European red deer</name>
    <dbReference type="NCBI Taxonomy" id="46360"/>
    <lineage>
        <taxon>Eukaryota</taxon>
        <taxon>Metazoa</taxon>
        <taxon>Chordata</taxon>
        <taxon>Craniata</taxon>
        <taxon>Vertebrata</taxon>
        <taxon>Euteleostomi</taxon>
        <taxon>Mammalia</taxon>
        <taxon>Eutheria</taxon>
        <taxon>Laurasiatheria</taxon>
        <taxon>Artiodactyla</taxon>
        <taxon>Ruminantia</taxon>
        <taxon>Pecora</taxon>
        <taxon>Cervidae</taxon>
        <taxon>Cervinae</taxon>
        <taxon>Cervus</taxon>
    </lineage>
</organism>
<comment type="caution">
    <text evidence="3">The sequence shown here is derived from an EMBL/GenBank/DDBJ whole genome shotgun (WGS) entry which is preliminary data.</text>
</comment>
<dbReference type="Pfam" id="PF02866">
    <property type="entry name" value="Ldh_1_C"/>
    <property type="match status" value="1"/>
</dbReference>
<dbReference type="AlphaFoldDB" id="A0A212CEJ3"/>
<keyword evidence="4" id="KW-1185">Reference proteome</keyword>